<dbReference type="SUPFAM" id="SSF56219">
    <property type="entry name" value="DNase I-like"/>
    <property type="match status" value="1"/>
</dbReference>
<evidence type="ECO:0000313" key="1">
    <source>
        <dbReference type="EMBL" id="MDP9796672.1"/>
    </source>
</evidence>
<evidence type="ECO:0000313" key="2">
    <source>
        <dbReference type="Proteomes" id="UP001240984"/>
    </source>
</evidence>
<comment type="caution">
    <text evidence="1">The sequence shown here is derived from an EMBL/GenBank/DDBJ whole genome shotgun (WGS) entry which is preliminary data.</text>
</comment>
<dbReference type="Proteomes" id="UP001240984">
    <property type="component" value="Unassembled WGS sequence"/>
</dbReference>
<name>A0ABT9MZ00_9ACTN</name>
<organism evidence="1 2">
    <name type="scientific">Catenuloplanes nepalensis</name>
    <dbReference type="NCBI Taxonomy" id="587533"/>
    <lineage>
        <taxon>Bacteria</taxon>
        <taxon>Bacillati</taxon>
        <taxon>Actinomycetota</taxon>
        <taxon>Actinomycetes</taxon>
        <taxon>Micromonosporales</taxon>
        <taxon>Micromonosporaceae</taxon>
        <taxon>Catenuloplanes</taxon>
    </lineage>
</organism>
<dbReference type="GO" id="GO:0004527">
    <property type="term" value="F:exonuclease activity"/>
    <property type="evidence" value="ECO:0007669"/>
    <property type="project" value="UniProtKB-KW"/>
</dbReference>
<proteinExistence type="predicted"/>
<keyword evidence="1" id="KW-0378">Hydrolase</keyword>
<dbReference type="EMBL" id="JAUSRA010000001">
    <property type="protein sequence ID" value="MDP9796672.1"/>
    <property type="molecule type" value="Genomic_DNA"/>
</dbReference>
<reference evidence="1 2" key="1">
    <citation type="submission" date="2023-07" db="EMBL/GenBank/DDBJ databases">
        <title>Sequencing the genomes of 1000 actinobacteria strains.</title>
        <authorList>
            <person name="Klenk H.-P."/>
        </authorList>
    </citation>
    <scope>NUCLEOTIDE SEQUENCE [LARGE SCALE GENOMIC DNA]</scope>
    <source>
        <strain evidence="1 2">DSM 44710</strain>
    </source>
</reference>
<keyword evidence="1" id="KW-0540">Nuclease</keyword>
<accession>A0ABT9MZ00</accession>
<dbReference type="InterPro" id="IPR036691">
    <property type="entry name" value="Endo/exonu/phosph_ase_sf"/>
</dbReference>
<keyword evidence="1" id="KW-0269">Exonuclease</keyword>
<sequence length="57" mass="5763">MTYDIRNGGGSRLDDILGSDALAALCTGCGPITGGIAESASDHYPVVATLDLSWPAP</sequence>
<dbReference type="Gene3D" id="3.60.10.10">
    <property type="entry name" value="Endonuclease/exonuclease/phosphatase"/>
    <property type="match status" value="1"/>
</dbReference>
<protein>
    <submittedName>
        <fullName evidence="1">Exonuclease III</fullName>
    </submittedName>
</protein>
<keyword evidence="2" id="KW-1185">Reference proteome</keyword>
<dbReference type="RefSeq" id="WP_306833425.1">
    <property type="nucleotide sequence ID" value="NZ_JAUSRA010000001.1"/>
</dbReference>
<gene>
    <name evidence="1" type="ORF">J2S43_005184</name>
</gene>